<dbReference type="InterPro" id="IPR040921">
    <property type="entry name" value="Peptidase_S66C"/>
</dbReference>
<evidence type="ECO:0000259" key="4">
    <source>
        <dbReference type="Pfam" id="PF17676"/>
    </source>
</evidence>
<sequence>MMRYPELKEHSTIGITPVSNGIFASAEEMFEVAFNRMEERGFKLIKNNDIWGQEKARAATAEERAEGLMAMMLDDAIDIIMPPWGGHLAVEVLEHIDFDRLQLKWLTGYSDISTLLLAITLRTGIATAHMGNIVDLRGERMDSVTARWIDVLKTKQDGSVTQHSSEKYQEEWDHEHPTEIVFNLTGQTKWKAIDAEAEPMADVHFEGRILGGCIDTFRHLIGTPYGDVQTFREKYTNGEKVVWYIDDSELDTVDLKRSLMQMKYAGWFKDTAGILFSRVGKPSVKENYLYKNVYEDMARELGVPVIYDVDFGHKPPQMTIINGAYGMIELLEDKGRLTQYFK</sequence>
<dbReference type="EMBL" id="SCWD01000002">
    <property type="protein sequence ID" value="TDM02504.1"/>
    <property type="molecule type" value="Genomic_DNA"/>
</dbReference>
<feature type="domain" description="LD-carboxypeptidase C-terminal" evidence="4">
    <location>
        <begin position="206"/>
        <end position="324"/>
    </location>
</feature>
<dbReference type="GO" id="GO:0016787">
    <property type="term" value="F:hydrolase activity"/>
    <property type="evidence" value="ECO:0007669"/>
    <property type="project" value="UniProtKB-KW"/>
</dbReference>
<comment type="similarity">
    <text evidence="1">Belongs to the peptidase S66 family.</text>
</comment>
<dbReference type="AlphaFoldDB" id="A0A9Q8CHD2"/>
<name>A0A9Q8CHD2_9STAP</name>
<dbReference type="Pfam" id="PF02016">
    <property type="entry name" value="Peptidase_S66"/>
    <property type="match status" value="1"/>
</dbReference>
<dbReference type="Pfam" id="PF17676">
    <property type="entry name" value="Peptidase_S66C"/>
    <property type="match status" value="1"/>
</dbReference>
<dbReference type="InterPro" id="IPR029062">
    <property type="entry name" value="Class_I_gatase-like"/>
</dbReference>
<dbReference type="PIRSF" id="PIRSF028757">
    <property type="entry name" value="LD-carboxypeptidase"/>
    <property type="match status" value="1"/>
</dbReference>
<dbReference type="Proteomes" id="UP000295280">
    <property type="component" value="Unassembled WGS sequence"/>
</dbReference>
<gene>
    <name evidence="5" type="ORF">ERX40_08085</name>
</gene>
<evidence type="ECO:0000259" key="3">
    <source>
        <dbReference type="Pfam" id="PF02016"/>
    </source>
</evidence>
<evidence type="ECO:0000256" key="1">
    <source>
        <dbReference type="ARBA" id="ARBA00010233"/>
    </source>
</evidence>
<dbReference type="RefSeq" id="WP_133417986.1">
    <property type="nucleotide sequence ID" value="NZ_SCWD01000002.1"/>
</dbReference>
<evidence type="ECO:0000256" key="2">
    <source>
        <dbReference type="ARBA" id="ARBA00022801"/>
    </source>
</evidence>
<dbReference type="Gene3D" id="3.50.30.60">
    <property type="entry name" value="LD-carboxypeptidase A C-terminal domain-like"/>
    <property type="match status" value="1"/>
</dbReference>
<dbReference type="InterPro" id="IPR027478">
    <property type="entry name" value="LdcA_N"/>
</dbReference>
<proteinExistence type="inferred from homology"/>
<dbReference type="PANTHER" id="PTHR30237">
    <property type="entry name" value="MURAMOYLTETRAPEPTIDE CARBOXYPEPTIDASE"/>
    <property type="match status" value="1"/>
</dbReference>
<dbReference type="InterPro" id="IPR027461">
    <property type="entry name" value="Carboxypeptidase_A_C_sf"/>
</dbReference>
<dbReference type="PANTHER" id="PTHR30237:SF5">
    <property type="entry name" value="CARBOXYPEPTIDASE VC_A0337-RELATED"/>
    <property type="match status" value="1"/>
</dbReference>
<reference evidence="5 6" key="1">
    <citation type="submission" date="2019-01" db="EMBL/GenBank/DDBJ databases">
        <title>Draft genome sequences of the type strains of six Macrococcus species.</title>
        <authorList>
            <person name="Mazhar S."/>
            <person name="Altermann E."/>
            <person name="Hill C."/>
            <person name="Mcauliffe O."/>
        </authorList>
    </citation>
    <scope>NUCLEOTIDE SEQUENCE [LARGE SCALE GENOMIC DNA]</scope>
    <source>
        <strain evidence="5 6">ATCC 51828</strain>
    </source>
</reference>
<keyword evidence="6" id="KW-1185">Reference proteome</keyword>
<dbReference type="OrthoDB" id="9807329at2"/>
<dbReference type="SUPFAM" id="SSF52317">
    <property type="entry name" value="Class I glutamine amidotransferase-like"/>
    <property type="match status" value="1"/>
</dbReference>
<organism evidence="5 6">
    <name type="scientific">Macrococcus carouselicus</name>
    <dbReference type="NCBI Taxonomy" id="69969"/>
    <lineage>
        <taxon>Bacteria</taxon>
        <taxon>Bacillati</taxon>
        <taxon>Bacillota</taxon>
        <taxon>Bacilli</taxon>
        <taxon>Bacillales</taxon>
        <taxon>Staphylococcaceae</taxon>
        <taxon>Macrococcus</taxon>
    </lineage>
</organism>
<accession>A0A9Q8CHD2</accession>
<protein>
    <submittedName>
        <fullName evidence="5">LD-carboxypeptidase</fullName>
    </submittedName>
</protein>
<dbReference type="Gene3D" id="3.40.50.10740">
    <property type="entry name" value="Class I glutamine amidotransferase-like"/>
    <property type="match status" value="1"/>
</dbReference>
<evidence type="ECO:0000313" key="5">
    <source>
        <dbReference type="EMBL" id="TDM02504.1"/>
    </source>
</evidence>
<dbReference type="CDD" id="cd07062">
    <property type="entry name" value="Peptidase_S66_mccF_like"/>
    <property type="match status" value="1"/>
</dbReference>
<feature type="domain" description="LD-carboxypeptidase N-terminal" evidence="3">
    <location>
        <begin position="13"/>
        <end position="129"/>
    </location>
</feature>
<dbReference type="InterPro" id="IPR003507">
    <property type="entry name" value="S66_fam"/>
</dbReference>
<dbReference type="SUPFAM" id="SSF141986">
    <property type="entry name" value="LD-carboxypeptidase A C-terminal domain-like"/>
    <property type="match status" value="1"/>
</dbReference>
<comment type="caution">
    <text evidence="5">The sequence shown here is derived from an EMBL/GenBank/DDBJ whole genome shotgun (WGS) entry which is preliminary data.</text>
</comment>
<evidence type="ECO:0000313" key="6">
    <source>
        <dbReference type="Proteomes" id="UP000295280"/>
    </source>
</evidence>
<dbReference type="InterPro" id="IPR040449">
    <property type="entry name" value="Peptidase_S66_N"/>
</dbReference>
<keyword evidence="2" id="KW-0378">Hydrolase</keyword>